<sequence length="20" mass="2422">MIKLEFGDLLSKFLVFFVKF</sequence>
<proteinExistence type="predicted"/>
<organism evidence="1">
    <name type="scientific">Arundo donax</name>
    <name type="common">Giant reed</name>
    <name type="synonym">Donax arundinaceus</name>
    <dbReference type="NCBI Taxonomy" id="35708"/>
    <lineage>
        <taxon>Eukaryota</taxon>
        <taxon>Viridiplantae</taxon>
        <taxon>Streptophyta</taxon>
        <taxon>Embryophyta</taxon>
        <taxon>Tracheophyta</taxon>
        <taxon>Spermatophyta</taxon>
        <taxon>Magnoliopsida</taxon>
        <taxon>Liliopsida</taxon>
        <taxon>Poales</taxon>
        <taxon>Poaceae</taxon>
        <taxon>PACMAD clade</taxon>
        <taxon>Arundinoideae</taxon>
        <taxon>Arundineae</taxon>
        <taxon>Arundo</taxon>
    </lineage>
</organism>
<dbReference type="AlphaFoldDB" id="A0A0A8Y2T8"/>
<reference evidence="1" key="1">
    <citation type="submission" date="2014-09" db="EMBL/GenBank/DDBJ databases">
        <authorList>
            <person name="Magalhaes I.L.F."/>
            <person name="Oliveira U."/>
            <person name="Santos F.R."/>
            <person name="Vidigal T.H.D.A."/>
            <person name="Brescovit A.D."/>
            <person name="Santos A.J."/>
        </authorList>
    </citation>
    <scope>NUCLEOTIDE SEQUENCE</scope>
    <source>
        <tissue evidence="1">Shoot tissue taken approximately 20 cm above the soil surface</tissue>
    </source>
</reference>
<reference evidence="1" key="2">
    <citation type="journal article" date="2015" name="Data Brief">
        <title>Shoot transcriptome of the giant reed, Arundo donax.</title>
        <authorList>
            <person name="Barrero R.A."/>
            <person name="Guerrero F.D."/>
            <person name="Moolhuijzen P."/>
            <person name="Goolsby J.A."/>
            <person name="Tidwell J."/>
            <person name="Bellgard S.E."/>
            <person name="Bellgard M.I."/>
        </authorList>
    </citation>
    <scope>NUCLEOTIDE SEQUENCE</scope>
    <source>
        <tissue evidence="1">Shoot tissue taken approximately 20 cm above the soil surface</tissue>
    </source>
</reference>
<name>A0A0A8Y2T8_ARUDO</name>
<accession>A0A0A8Y2T8</accession>
<dbReference type="EMBL" id="GBRH01278320">
    <property type="protein sequence ID" value="JAD19575.1"/>
    <property type="molecule type" value="Transcribed_RNA"/>
</dbReference>
<evidence type="ECO:0000313" key="1">
    <source>
        <dbReference type="EMBL" id="JAD19575.1"/>
    </source>
</evidence>
<protein>
    <submittedName>
        <fullName evidence="1">Uncharacterized protein</fullName>
    </submittedName>
</protein>